<dbReference type="SMART" id="SM00906">
    <property type="entry name" value="Fungal_trans"/>
    <property type="match status" value="1"/>
</dbReference>
<evidence type="ECO:0000256" key="1">
    <source>
        <dbReference type="ARBA" id="ARBA00004123"/>
    </source>
</evidence>
<dbReference type="Pfam" id="PF04082">
    <property type="entry name" value="Fungal_trans"/>
    <property type="match status" value="1"/>
</dbReference>
<evidence type="ECO:0000313" key="7">
    <source>
        <dbReference type="Proteomes" id="UP001140510"/>
    </source>
</evidence>
<dbReference type="GO" id="GO:0006351">
    <property type="term" value="P:DNA-templated transcription"/>
    <property type="evidence" value="ECO:0007669"/>
    <property type="project" value="InterPro"/>
</dbReference>
<comment type="caution">
    <text evidence="6">The sequence shown here is derived from an EMBL/GenBank/DDBJ whole genome shotgun (WGS) entry which is preliminary data.</text>
</comment>
<dbReference type="EMBL" id="JAPEVA010000114">
    <property type="protein sequence ID" value="KAJ4399084.1"/>
    <property type="molecule type" value="Genomic_DNA"/>
</dbReference>
<dbReference type="AlphaFoldDB" id="A0A9W9D480"/>
<dbReference type="Proteomes" id="UP001140510">
    <property type="component" value="Unassembled WGS sequence"/>
</dbReference>
<keyword evidence="4" id="KW-0539">Nucleus</keyword>
<name>A0A9W9D480_9PLEO</name>
<dbReference type="PANTHER" id="PTHR46910">
    <property type="entry name" value="TRANSCRIPTION FACTOR PDR1"/>
    <property type="match status" value="1"/>
</dbReference>
<keyword evidence="3" id="KW-0238">DNA-binding</keyword>
<comment type="subcellular location">
    <subcellularLocation>
        <location evidence="1">Nucleus</location>
    </subcellularLocation>
</comment>
<dbReference type="GO" id="GO:0003677">
    <property type="term" value="F:DNA binding"/>
    <property type="evidence" value="ECO:0007669"/>
    <property type="project" value="UniProtKB-KW"/>
</dbReference>
<evidence type="ECO:0000313" key="6">
    <source>
        <dbReference type="EMBL" id="KAJ4399084.1"/>
    </source>
</evidence>
<gene>
    <name evidence="6" type="ORF">N0V91_009695</name>
</gene>
<reference evidence="6" key="1">
    <citation type="submission" date="2022-10" db="EMBL/GenBank/DDBJ databases">
        <title>Tapping the CABI collections for fungal endophytes: first genome assemblies for Collariella, Neodidymelliopsis, Ascochyta clinopodiicola, Didymella pomorum, Didymosphaeria variabile, Neocosmospora piperis and Neocucurbitaria cava.</title>
        <authorList>
            <person name="Hill R."/>
        </authorList>
    </citation>
    <scope>NUCLEOTIDE SEQUENCE</scope>
    <source>
        <strain evidence="6">IMI 355091</strain>
    </source>
</reference>
<protein>
    <recommendedName>
        <fullName evidence="5">Xylanolytic transcriptional activator regulatory domain-containing protein</fullName>
    </recommendedName>
</protein>
<dbReference type="GO" id="GO:0008270">
    <property type="term" value="F:zinc ion binding"/>
    <property type="evidence" value="ECO:0007669"/>
    <property type="project" value="InterPro"/>
</dbReference>
<dbReference type="GO" id="GO:0005634">
    <property type="term" value="C:nucleus"/>
    <property type="evidence" value="ECO:0007669"/>
    <property type="project" value="UniProtKB-SubCell"/>
</dbReference>
<sequence length="298" mass="32882">MQGDPAVYPSPDGEKVQNGDRSIRSYNYQNIVFDHLPDPVPYINGFDHTSYASAKIALRNFLVTACPRMPFLDQTAVCDNFEKLFGRVGGTVLTTADRAIVVAALGLGAYPLTDLPNRQLFLTQARAEAVTVMYDINTEAVHATLMLAQLEFEAGSPNICYLHLGGAIRKAFAAGVHRSESQVSKHTMWTLYCYESLICFTLGKNPSVDDKDISRPLQDDLSYIAHFVRLCTIVRAAYRIYSLDDTVRSDLAAAASVSQQIADFSKALERTTRLKIGGQLYTLSGGDLAWQITFSYGE</sequence>
<feature type="domain" description="Xylanolytic transcriptional activator regulatory" evidence="5">
    <location>
        <begin position="160"/>
        <end position="224"/>
    </location>
</feature>
<organism evidence="6 7">
    <name type="scientific">Didymella pomorum</name>
    <dbReference type="NCBI Taxonomy" id="749634"/>
    <lineage>
        <taxon>Eukaryota</taxon>
        <taxon>Fungi</taxon>
        <taxon>Dikarya</taxon>
        <taxon>Ascomycota</taxon>
        <taxon>Pezizomycotina</taxon>
        <taxon>Dothideomycetes</taxon>
        <taxon>Pleosporomycetidae</taxon>
        <taxon>Pleosporales</taxon>
        <taxon>Pleosporineae</taxon>
        <taxon>Didymellaceae</taxon>
        <taxon>Didymella</taxon>
    </lineage>
</organism>
<evidence type="ECO:0000256" key="2">
    <source>
        <dbReference type="ARBA" id="ARBA00022723"/>
    </source>
</evidence>
<accession>A0A9W9D480</accession>
<dbReference type="CDD" id="cd12148">
    <property type="entry name" value="fungal_TF_MHR"/>
    <property type="match status" value="1"/>
</dbReference>
<dbReference type="InterPro" id="IPR007219">
    <property type="entry name" value="XnlR_reg_dom"/>
</dbReference>
<keyword evidence="2" id="KW-0479">Metal-binding</keyword>
<evidence type="ECO:0000256" key="4">
    <source>
        <dbReference type="ARBA" id="ARBA00023242"/>
    </source>
</evidence>
<dbReference type="InterPro" id="IPR050987">
    <property type="entry name" value="AtrR-like"/>
</dbReference>
<dbReference type="PANTHER" id="PTHR46910:SF3">
    <property type="entry name" value="HALOTOLERANCE PROTEIN 9-RELATED"/>
    <property type="match status" value="1"/>
</dbReference>
<evidence type="ECO:0000259" key="5">
    <source>
        <dbReference type="SMART" id="SM00906"/>
    </source>
</evidence>
<evidence type="ECO:0000256" key="3">
    <source>
        <dbReference type="ARBA" id="ARBA00023125"/>
    </source>
</evidence>
<keyword evidence="7" id="KW-1185">Reference proteome</keyword>
<proteinExistence type="predicted"/>
<dbReference type="OrthoDB" id="3781927at2759"/>
<dbReference type="GO" id="GO:0003700">
    <property type="term" value="F:DNA-binding transcription factor activity"/>
    <property type="evidence" value="ECO:0007669"/>
    <property type="project" value="InterPro"/>
</dbReference>